<reference evidence="7" key="1">
    <citation type="submission" date="2023-03" db="EMBL/GenBank/DDBJ databases">
        <authorList>
            <person name="Steffen K."/>
            <person name="Cardenas P."/>
        </authorList>
    </citation>
    <scope>NUCLEOTIDE SEQUENCE</scope>
</reference>
<dbReference type="GO" id="GO:0032543">
    <property type="term" value="P:mitochondrial translation"/>
    <property type="evidence" value="ECO:0007669"/>
    <property type="project" value="TreeGrafter"/>
</dbReference>
<sequence>MRSFCTLTSRVWCAIIGAMATAARKVSSAALSFPRQRIYLCNWYVKLVKPGNELPNNHVQCHVPMQMTKLDIRNYFEKIYSVNVSKVNTRIQLGNDGGTFEFPDMFGNYSREDYL</sequence>
<dbReference type="GO" id="GO:0003735">
    <property type="term" value="F:structural constituent of ribosome"/>
    <property type="evidence" value="ECO:0007669"/>
    <property type="project" value="InterPro"/>
</dbReference>
<dbReference type="InterPro" id="IPR012677">
    <property type="entry name" value="Nucleotide-bd_a/b_plait_sf"/>
</dbReference>
<dbReference type="InterPro" id="IPR012678">
    <property type="entry name" value="Ribosomal_uL23/eL15/eS24_sf"/>
</dbReference>
<dbReference type="Proteomes" id="UP001174909">
    <property type="component" value="Unassembled WGS sequence"/>
</dbReference>
<keyword evidence="2 7" id="KW-0689">Ribosomal protein</keyword>
<evidence type="ECO:0000256" key="6">
    <source>
        <dbReference type="SAM" id="SignalP"/>
    </source>
</evidence>
<dbReference type="EMBL" id="CASHTH010003915">
    <property type="protein sequence ID" value="CAI8051265.1"/>
    <property type="molecule type" value="Genomic_DNA"/>
</dbReference>
<gene>
    <name evidence="7" type="ORF">GBAR_LOCUS28072</name>
</gene>
<feature type="chain" id="PRO_5041431409" description="Large ribosomal subunit protein uL23m" evidence="6">
    <location>
        <begin position="29"/>
        <end position="115"/>
    </location>
</feature>
<dbReference type="PANTHER" id="PTHR12059">
    <property type="entry name" value="RIBOSOMAL PROTEIN L23-RELATED"/>
    <property type="match status" value="1"/>
</dbReference>
<proteinExistence type="inferred from homology"/>
<dbReference type="PANTHER" id="PTHR12059:SF5">
    <property type="entry name" value="LARGE RIBOSOMAL SUBUNIT PROTEIN UL23M"/>
    <property type="match status" value="1"/>
</dbReference>
<accession>A0AA35XH39</accession>
<dbReference type="InterPro" id="IPR013025">
    <property type="entry name" value="Ribosomal_uL23-like"/>
</dbReference>
<evidence type="ECO:0000256" key="3">
    <source>
        <dbReference type="ARBA" id="ARBA00023274"/>
    </source>
</evidence>
<evidence type="ECO:0000313" key="8">
    <source>
        <dbReference type="Proteomes" id="UP001174909"/>
    </source>
</evidence>
<evidence type="ECO:0000256" key="4">
    <source>
        <dbReference type="ARBA" id="ARBA00039977"/>
    </source>
</evidence>
<feature type="signal peptide" evidence="6">
    <location>
        <begin position="1"/>
        <end position="28"/>
    </location>
</feature>
<dbReference type="GO" id="GO:0005762">
    <property type="term" value="C:mitochondrial large ribosomal subunit"/>
    <property type="evidence" value="ECO:0007669"/>
    <property type="project" value="TreeGrafter"/>
</dbReference>
<evidence type="ECO:0000256" key="1">
    <source>
        <dbReference type="ARBA" id="ARBA00006700"/>
    </source>
</evidence>
<dbReference type="AlphaFoldDB" id="A0AA35XH39"/>
<keyword evidence="8" id="KW-1185">Reference proteome</keyword>
<evidence type="ECO:0000256" key="5">
    <source>
        <dbReference type="ARBA" id="ARBA00041375"/>
    </source>
</evidence>
<evidence type="ECO:0000256" key="2">
    <source>
        <dbReference type="ARBA" id="ARBA00022980"/>
    </source>
</evidence>
<evidence type="ECO:0000313" key="7">
    <source>
        <dbReference type="EMBL" id="CAI8051265.1"/>
    </source>
</evidence>
<dbReference type="SUPFAM" id="SSF54189">
    <property type="entry name" value="Ribosomal proteins S24e, L23 and L15e"/>
    <property type="match status" value="1"/>
</dbReference>
<organism evidence="7 8">
    <name type="scientific">Geodia barretti</name>
    <name type="common">Barrett's horny sponge</name>
    <dbReference type="NCBI Taxonomy" id="519541"/>
    <lineage>
        <taxon>Eukaryota</taxon>
        <taxon>Metazoa</taxon>
        <taxon>Porifera</taxon>
        <taxon>Demospongiae</taxon>
        <taxon>Heteroscleromorpha</taxon>
        <taxon>Tetractinellida</taxon>
        <taxon>Astrophorina</taxon>
        <taxon>Geodiidae</taxon>
        <taxon>Geodia</taxon>
    </lineage>
</organism>
<name>A0AA35XH39_GEOBA</name>
<dbReference type="Pfam" id="PF00276">
    <property type="entry name" value="Ribosomal_L23"/>
    <property type="match status" value="1"/>
</dbReference>
<comment type="caution">
    <text evidence="7">The sequence shown here is derived from an EMBL/GenBank/DDBJ whole genome shotgun (WGS) entry which is preliminary data.</text>
</comment>
<keyword evidence="3" id="KW-0687">Ribonucleoprotein</keyword>
<protein>
    <recommendedName>
        <fullName evidence="4">Large ribosomal subunit protein uL23m</fullName>
    </recommendedName>
    <alternativeName>
        <fullName evidence="5">39S ribosomal protein L23, mitochondrial</fullName>
    </alternativeName>
</protein>
<keyword evidence="6" id="KW-0732">Signal</keyword>
<dbReference type="Gene3D" id="3.30.70.330">
    <property type="match status" value="1"/>
</dbReference>
<comment type="similarity">
    <text evidence="1">Belongs to the universal ribosomal protein uL23 family.</text>
</comment>